<feature type="transmembrane region" description="Helical" evidence="5">
    <location>
        <begin position="244"/>
        <end position="269"/>
    </location>
</feature>
<reference evidence="6" key="4">
    <citation type="submission" date="2025-08" db="UniProtKB">
        <authorList>
            <consortium name="Ensembl"/>
        </authorList>
    </citation>
    <scope>IDENTIFICATION</scope>
</reference>
<evidence type="ECO:0000256" key="1">
    <source>
        <dbReference type="ARBA" id="ARBA00004370"/>
    </source>
</evidence>
<keyword evidence="5" id="KW-0812">Transmembrane</keyword>
<accession>A0A4W4FVB8</accession>
<evidence type="ECO:0000313" key="6">
    <source>
        <dbReference type="Ensembl" id="ENSEEEP00000028062.2"/>
    </source>
</evidence>
<sequence>MGIHNNHAQVTTASCAHLSQACISLNMLIRKMLLLICNIIQHYSFSIAHKDMFRQVDSSVQLDIWSPKESTEQFDDLSWIFDKNTIVMKYHRETNKTKLYPPYERRAEYNEVTHGLILKDLHRNDSGSYSARISGARDMIVSEYMLYVLEPVETPVLTPVPHQQSKDPCNVTVFCRGHDLSVSFGCYNYTCEESKVRSHGDNTIELYFQDKSIICNHSNAVSWNESIIEMNELCSSEGTITLPLWLWPVIASVAATVILLLLVIGFFALCKWGKTGICIVFL</sequence>
<reference evidence="7" key="2">
    <citation type="journal article" date="2017" name="Sci. Adv.">
        <title>A tail of two voltages: Proteomic comparison of the three electric organs of the electric eel.</title>
        <authorList>
            <person name="Traeger L.L."/>
            <person name="Sabat G."/>
            <person name="Barrett-Wilt G.A."/>
            <person name="Wells G.B."/>
            <person name="Sussman M.R."/>
        </authorList>
    </citation>
    <scope>NUCLEOTIDE SEQUENCE [LARGE SCALE GENOMIC DNA]</scope>
</reference>
<dbReference type="GO" id="GO:0016020">
    <property type="term" value="C:membrane"/>
    <property type="evidence" value="ECO:0007669"/>
    <property type="project" value="UniProtKB-SubCell"/>
</dbReference>
<dbReference type="InterPro" id="IPR036179">
    <property type="entry name" value="Ig-like_dom_sf"/>
</dbReference>
<keyword evidence="2" id="KW-0732">Signal</keyword>
<evidence type="ECO:0000256" key="5">
    <source>
        <dbReference type="SAM" id="Phobius"/>
    </source>
</evidence>
<dbReference type="AlphaFoldDB" id="A0A4W4FVB8"/>
<dbReference type="GeneTree" id="ENSGT01140000282642"/>
<dbReference type="PANTHER" id="PTHR12080">
    <property type="entry name" value="SIGNALING LYMPHOCYTIC ACTIVATION MOLECULE"/>
    <property type="match status" value="1"/>
</dbReference>
<evidence type="ECO:0000313" key="7">
    <source>
        <dbReference type="Proteomes" id="UP000314983"/>
    </source>
</evidence>
<keyword evidence="7" id="KW-1185">Reference proteome</keyword>
<reference evidence="7" key="1">
    <citation type="journal article" date="2014" name="Science">
        <title>Nonhuman genetics. Genomic basis for the convergent evolution of electric organs.</title>
        <authorList>
            <person name="Gallant J.R."/>
            <person name="Traeger L.L."/>
            <person name="Volkening J.D."/>
            <person name="Moffett H."/>
            <person name="Chen P.H."/>
            <person name="Novina C.D."/>
            <person name="Phillips G.N.Jr."/>
            <person name="Anand R."/>
            <person name="Wells G.B."/>
            <person name="Pinch M."/>
            <person name="Guth R."/>
            <person name="Unguez G.A."/>
            <person name="Albert J.S."/>
            <person name="Zakon H.H."/>
            <person name="Samanta M.P."/>
            <person name="Sussman M.R."/>
        </authorList>
    </citation>
    <scope>NUCLEOTIDE SEQUENCE [LARGE SCALE GENOMIC DNA]</scope>
</reference>
<dbReference type="InterPro" id="IPR013783">
    <property type="entry name" value="Ig-like_fold"/>
</dbReference>
<reference evidence="6" key="5">
    <citation type="submission" date="2025-09" db="UniProtKB">
        <authorList>
            <consortium name="Ensembl"/>
        </authorList>
    </citation>
    <scope>IDENTIFICATION</scope>
</reference>
<organism evidence="6 7">
    <name type="scientific">Electrophorus electricus</name>
    <name type="common">Electric eel</name>
    <name type="synonym">Gymnotus electricus</name>
    <dbReference type="NCBI Taxonomy" id="8005"/>
    <lineage>
        <taxon>Eukaryota</taxon>
        <taxon>Metazoa</taxon>
        <taxon>Chordata</taxon>
        <taxon>Craniata</taxon>
        <taxon>Vertebrata</taxon>
        <taxon>Euteleostomi</taxon>
        <taxon>Actinopterygii</taxon>
        <taxon>Neopterygii</taxon>
        <taxon>Teleostei</taxon>
        <taxon>Ostariophysi</taxon>
        <taxon>Gymnotiformes</taxon>
        <taxon>Gymnotoidei</taxon>
        <taxon>Gymnotidae</taxon>
        <taxon>Electrophorus</taxon>
    </lineage>
</organism>
<keyword evidence="4" id="KW-0325">Glycoprotein</keyword>
<dbReference type="Proteomes" id="UP000314983">
    <property type="component" value="Chromosome 7"/>
</dbReference>
<protein>
    <recommendedName>
        <fullName evidence="8">Immunoglobulin V-set domain-containing protein</fullName>
    </recommendedName>
</protein>
<dbReference type="Ensembl" id="ENSEEET00000028386.2">
    <property type="protein sequence ID" value="ENSEEEP00000028062.2"/>
    <property type="gene ID" value="ENSEEEG00000013504.2"/>
</dbReference>
<evidence type="ECO:0000256" key="3">
    <source>
        <dbReference type="ARBA" id="ARBA00023136"/>
    </source>
</evidence>
<name>A0A4W4FVB8_ELEEL</name>
<evidence type="ECO:0000256" key="2">
    <source>
        <dbReference type="ARBA" id="ARBA00022729"/>
    </source>
</evidence>
<proteinExistence type="predicted"/>
<dbReference type="Gene3D" id="2.60.40.10">
    <property type="entry name" value="Immunoglobulins"/>
    <property type="match status" value="1"/>
</dbReference>
<keyword evidence="5" id="KW-1133">Transmembrane helix</keyword>
<dbReference type="SUPFAM" id="SSF48726">
    <property type="entry name" value="Immunoglobulin"/>
    <property type="match status" value="1"/>
</dbReference>
<reference evidence="6" key="3">
    <citation type="submission" date="2020-05" db="EMBL/GenBank/DDBJ databases">
        <title>Electrophorus electricus (electric eel) genome, fEleEle1, primary haplotype.</title>
        <authorList>
            <person name="Myers G."/>
            <person name="Meyer A."/>
            <person name="Fedrigo O."/>
            <person name="Formenti G."/>
            <person name="Rhie A."/>
            <person name="Tracey A."/>
            <person name="Sims Y."/>
            <person name="Jarvis E.D."/>
        </authorList>
    </citation>
    <scope>NUCLEOTIDE SEQUENCE [LARGE SCALE GENOMIC DNA]</scope>
</reference>
<evidence type="ECO:0008006" key="8">
    <source>
        <dbReference type="Google" id="ProtNLM"/>
    </source>
</evidence>
<evidence type="ECO:0000256" key="4">
    <source>
        <dbReference type="ARBA" id="ARBA00023180"/>
    </source>
</evidence>
<comment type="subcellular location">
    <subcellularLocation>
        <location evidence="1">Membrane</location>
    </subcellularLocation>
</comment>
<dbReference type="InterPro" id="IPR015631">
    <property type="entry name" value="CD2/SLAM_rcpt"/>
</dbReference>
<dbReference type="PANTHER" id="PTHR12080:SF56">
    <property type="entry name" value="NATURAL KILLER CELL RECEPTOR 2B4"/>
    <property type="match status" value="1"/>
</dbReference>
<keyword evidence="3 5" id="KW-0472">Membrane</keyword>